<dbReference type="InterPro" id="IPR036873">
    <property type="entry name" value="Rhodanese-like_dom_sf"/>
</dbReference>
<dbReference type="CDD" id="cd00158">
    <property type="entry name" value="RHOD"/>
    <property type="match status" value="1"/>
</dbReference>
<proteinExistence type="predicted"/>
<sequence>MALKKLLQQIVLILFLSLIIGLGINFSLIKKYLQGDFQFGFISLEKYDSITFITLGEAEGLFSEGEALFIDSRPKEAFQTGHILGAVNLPVEEYKEEKALDLIFLPPEGTVVIYCDGNECNSSLELAKVLHQKGLIDIKIFFGGWIEWMREELPVSSENDPQ</sequence>
<accession>A0A0F9UTS5</accession>
<protein>
    <recommendedName>
        <fullName evidence="2">Rhodanese domain-containing protein</fullName>
    </recommendedName>
</protein>
<dbReference type="Gene3D" id="3.40.250.10">
    <property type="entry name" value="Rhodanese-like domain"/>
    <property type="match status" value="1"/>
</dbReference>
<dbReference type="InterPro" id="IPR050229">
    <property type="entry name" value="GlpE_sulfurtransferase"/>
</dbReference>
<dbReference type="AlphaFoldDB" id="A0A0F9UTS5"/>
<dbReference type="SMART" id="SM00450">
    <property type="entry name" value="RHOD"/>
    <property type="match status" value="1"/>
</dbReference>
<name>A0A0F9UTS5_9ZZZZ</name>
<dbReference type="PROSITE" id="PS50206">
    <property type="entry name" value="RHODANESE_3"/>
    <property type="match status" value="1"/>
</dbReference>
<dbReference type="EMBL" id="LAZR01000550">
    <property type="protein sequence ID" value="KKN64591.1"/>
    <property type="molecule type" value="Genomic_DNA"/>
</dbReference>
<gene>
    <name evidence="3" type="ORF">LCGC14_0490170</name>
</gene>
<evidence type="ECO:0000256" key="1">
    <source>
        <dbReference type="SAM" id="Phobius"/>
    </source>
</evidence>
<dbReference type="PANTHER" id="PTHR43031">
    <property type="entry name" value="FAD-DEPENDENT OXIDOREDUCTASE"/>
    <property type="match status" value="1"/>
</dbReference>
<keyword evidence="1" id="KW-0812">Transmembrane</keyword>
<feature type="domain" description="Rhodanese" evidence="2">
    <location>
        <begin position="63"/>
        <end position="157"/>
    </location>
</feature>
<dbReference type="Pfam" id="PF00581">
    <property type="entry name" value="Rhodanese"/>
    <property type="match status" value="1"/>
</dbReference>
<reference evidence="3" key="1">
    <citation type="journal article" date="2015" name="Nature">
        <title>Complex archaea that bridge the gap between prokaryotes and eukaryotes.</title>
        <authorList>
            <person name="Spang A."/>
            <person name="Saw J.H."/>
            <person name="Jorgensen S.L."/>
            <person name="Zaremba-Niedzwiedzka K."/>
            <person name="Martijn J."/>
            <person name="Lind A.E."/>
            <person name="van Eijk R."/>
            <person name="Schleper C."/>
            <person name="Guy L."/>
            <person name="Ettema T.J."/>
        </authorList>
    </citation>
    <scope>NUCLEOTIDE SEQUENCE</scope>
</reference>
<feature type="transmembrane region" description="Helical" evidence="1">
    <location>
        <begin position="6"/>
        <end position="29"/>
    </location>
</feature>
<organism evidence="3">
    <name type="scientific">marine sediment metagenome</name>
    <dbReference type="NCBI Taxonomy" id="412755"/>
    <lineage>
        <taxon>unclassified sequences</taxon>
        <taxon>metagenomes</taxon>
        <taxon>ecological metagenomes</taxon>
    </lineage>
</organism>
<dbReference type="InterPro" id="IPR001763">
    <property type="entry name" value="Rhodanese-like_dom"/>
</dbReference>
<evidence type="ECO:0000259" key="2">
    <source>
        <dbReference type="PROSITE" id="PS50206"/>
    </source>
</evidence>
<dbReference type="SUPFAM" id="SSF52821">
    <property type="entry name" value="Rhodanese/Cell cycle control phosphatase"/>
    <property type="match status" value="1"/>
</dbReference>
<dbReference type="PANTHER" id="PTHR43031:SF7">
    <property type="entry name" value="NITRIC OXIDE REDUCTASE FLRD-NAD(+) REDUCTASE"/>
    <property type="match status" value="1"/>
</dbReference>
<keyword evidence="1" id="KW-1133">Transmembrane helix</keyword>
<keyword evidence="1" id="KW-0472">Membrane</keyword>
<comment type="caution">
    <text evidence="3">The sequence shown here is derived from an EMBL/GenBank/DDBJ whole genome shotgun (WGS) entry which is preliminary data.</text>
</comment>
<evidence type="ECO:0000313" key="3">
    <source>
        <dbReference type="EMBL" id="KKN64591.1"/>
    </source>
</evidence>